<comment type="caution">
    <text evidence="1">The sequence shown here is derived from an EMBL/GenBank/DDBJ whole genome shotgun (WGS) entry which is preliminary data.</text>
</comment>
<gene>
    <name evidence="1" type="ORF">DERYTH_LOCUS25987</name>
</gene>
<evidence type="ECO:0000313" key="2">
    <source>
        <dbReference type="Proteomes" id="UP000789405"/>
    </source>
</evidence>
<reference evidence="1" key="1">
    <citation type="submission" date="2021-06" db="EMBL/GenBank/DDBJ databases">
        <authorList>
            <person name="Kallberg Y."/>
            <person name="Tangrot J."/>
            <person name="Rosling A."/>
        </authorList>
    </citation>
    <scope>NUCLEOTIDE SEQUENCE</scope>
    <source>
        <strain evidence="1">MA453B</strain>
    </source>
</reference>
<evidence type="ECO:0000313" key="1">
    <source>
        <dbReference type="EMBL" id="CAG8814591.1"/>
    </source>
</evidence>
<accession>A0A9N9K9B6</accession>
<dbReference type="EMBL" id="CAJVPY010051492">
    <property type="protein sequence ID" value="CAG8814591.1"/>
    <property type="molecule type" value="Genomic_DNA"/>
</dbReference>
<dbReference type="OrthoDB" id="5330228at2759"/>
<dbReference type="Proteomes" id="UP000789405">
    <property type="component" value="Unassembled WGS sequence"/>
</dbReference>
<feature type="non-terminal residue" evidence="1">
    <location>
        <position position="78"/>
    </location>
</feature>
<dbReference type="AlphaFoldDB" id="A0A9N9K9B6"/>
<organism evidence="1 2">
    <name type="scientific">Dentiscutata erythropus</name>
    <dbReference type="NCBI Taxonomy" id="1348616"/>
    <lineage>
        <taxon>Eukaryota</taxon>
        <taxon>Fungi</taxon>
        <taxon>Fungi incertae sedis</taxon>
        <taxon>Mucoromycota</taxon>
        <taxon>Glomeromycotina</taxon>
        <taxon>Glomeromycetes</taxon>
        <taxon>Diversisporales</taxon>
        <taxon>Gigasporaceae</taxon>
        <taxon>Dentiscutata</taxon>
    </lineage>
</organism>
<sequence>PDELWRNVVPENILRSDMIALQRYREIQKTNGRKTKRYDNIPQIREEDVEVIDNIQQIVVGKQPPPLQQQNEDRNMDP</sequence>
<keyword evidence="2" id="KW-1185">Reference proteome</keyword>
<proteinExistence type="predicted"/>
<protein>
    <submittedName>
        <fullName evidence="1">2539_t:CDS:1</fullName>
    </submittedName>
</protein>
<name>A0A9N9K9B6_9GLOM</name>